<dbReference type="PANTHER" id="PTHR48081:SF8">
    <property type="entry name" value="ALPHA_BETA HYDROLASE FOLD-3 DOMAIN-CONTAINING PROTEIN-RELATED"/>
    <property type="match status" value="1"/>
</dbReference>
<dbReference type="GO" id="GO:0016787">
    <property type="term" value="F:hydrolase activity"/>
    <property type="evidence" value="ECO:0007669"/>
    <property type="project" value="UniProtKB-KW"/>
</dbReference>
<keyword evidence="1" id="KW-0378">Hydrolase</keyword>
<dbReference type="Pfam" id="PF07859">
    <property type="entry name" value="Abhydrolase_3"/>
    <property type="match status" value="1"/>
</dbReference>
<dbReference type="InterPro" id="IPR029058">
    <property type="entry name" value="AB_hydrolase_fold"/>
</dbReference>
<evidence type="ECO:0000256" key="1">
    <source>
        <dbReference type="ARBA" id="ARBA00022801"/>
    </source>
</evidence>
<reference evidence="3" key="1">
    <citation type="journal article" date="2014" name="Int. J. Syst. Evol. Microbiol.">
        <title>Complete genome sequence of Corynebacterium casei LMG S-19264T (=DSM 44701T), isolated from a smear-ripened cheese.</title>
        <authorList>
            <consortium name="US DOE Joint Genome Institute (JGI-PGF)"/>
            <person name="Walter F."/>
            <person name="Albersmeier A."/>
            <person name="Kalinowski J."/>
            <person name="Ruckert C."/>
        </authorList>
    </citation>
    <scope>NUCLEOTIDE SEQUENCE</scope>
    <source>
        <strain evidence="3">CGMCC 1.12153</strain>
    </source>
</reference>
<evidence type="ECO:0000259" key="2">
    <source>
        <dbReference type="Pfam" id="PF07859"/>
    </source>
</evidence>
<keyword evidence="4" id="KW-1185">Reference proteome</keyword>
<name>A0A917EWX7_HALAA</name>
<dbReference type="InterPro" id="IPR050300">
    <property type="entry name" value="GDXG_lipolytic_enzyme"/>
</dbReference>
<reference evidence="3" key="2">
    <citation type="submission" date="2020-09" db="EMBL/GenBank/DDBJ databases">
        <authorList>
            <person name="Sun Q."/>
            <person name="Zhou Y."/>
        </authorList>
    </citation>
    <scope>NUCLEOTIDE SEQUENCE</scope>
    <source>
        <strain evidence="3">CGMCC 1.12153</strain>
    </source>
</reference>
<organism evidence="3 4">
    <name type="scientific">Halobacillus andaensis</name>
    <dbReference type="NCBI Taxonomy" id="1176239"/>
    <lineage>
        <taxon>Bacteria</taxon>
        <taxon>Bacillati</taxon>
        <taxon>Bacillota</taxon>
        <taxon>Bacilli</taxon>
        <taxon>Bacillales</taxon>
        <taxon>Bacillaceae</taxon>
        <taxon>Halobacillus</taxon>
    </lineage>
</organism>
<dbReference type="EMBL" id="BMEL01000003">
    <property type="protein sequence ID" value="GGF26825.1"/>
    <property type="molecule type" value="Genomic_DNA"/>
</dbReference>
<dbReference type="InterPro" id="IPR013094">
    <property type="entry name" value="AB_hydrolase_3"/>
</dbReference>
<gene>
    <name evidence="3" type="ORF">GCM10010954_27340</name>
</gene>
<proteinExistence type="predicted"/>
<comment type="caution">
    <text evidence="3">The sequence shown here is derived from an EMBL/GenBank/DDBJ whole genome shotgun (WGS) entry which is preliminary data.</text>
</comment>
<dbReference type="PANTHER" id="PTHR48081">
    <property type="entry name" value="AB HYDROLASE SUPERFAMILY PROTEIN C4A8.06C"/>
    <property type="match status" value="1"/>
</dbReference>
<dbReference type="SUPFAM" id="SSF53474">
    <property type="entry name" value="alpha/beta-Hydrolases"/>
    <property type="match status" value="1"/>
</dbReference>
<evidence type="ECO:0000313" key="3">
    <source>
        <dbReference type="EMBL" id="GGF26825.1"/>
    </source>
</evidence>
<accession>A0A917EWX7</accession>
<evidence type="ECO:0000313" key="4">
    <source>
        <dbReference type="Proteomes" id="UP000660110"/>
    </source>
</evidence>
<dbReference type="AlphaFoldDB" id="A0A917EWX7"/>
<dbReference type="RefSeq" id="WP_188378060.1">
    <property type="nucleotide sequence ID" value="NZ_BMEL01000003.1"/>
</dbReference>
<protein>
    <submittedName>
        <fullName evidence="3">Esterase</fullName>
    </submittedName>
</protein>
<dbReference type="Gene3D" id="3.40.50.1820">
    <property type="entry name" value="alpha/beta hydrolase"/>
    <property type="match status" value="1"/>
</dbReference>
<sequence>MESIRSKQFKIILKLAGKKIFWRKSGEMLKEGIATRRLLNHEPPQKLRDNFSIKKVEMNGHYYYEMKPLKPENDLHIFYTHGGGYVHKITRQHWKFLGRLADKLRCTITIPLYPLAPEHTYQQTFDFVYALYEQVVNKVEDPSNLVFMGDSAGGGLALALAQLLHEKQAPQPGKIILISPWLDLHLSNPEVEAIEKYDPFLTRTGVIEAGKMYAGDADRSLYLLSPINGDVTGLGEISIFMGSHDILAPDARKFVKKAKEQGKEIDYHEAQHMIHVYPIFNFPEARAALQQIISKIHSS</sequence>
<feature type="domain" description="Alpha/beta hydrolase fold-3" evidence="2">
    <location>
        <begin position="77"/>
        <end position="277"/>
    </location>
</feature>
<dbReference type="Proteomes" id="UP000660110">
    <property type="component" value="Unassembled WGS sequence"/>
</dbReference>